<feature type="region of interest" description="Disordered" evidence="1">
    <location>
        <begin position="191"/>
        <end position="212"/>
    </location>
</feature>
<dbReference type="EMBL" id="JAUDCF010000011">
    <property type="protein sequence ID" value="MDM8145601.1"/>
    <property type="molecule type" value="Genomic_DNA"/>
</dbReference>
<reference evidence="2 3" key="1">
    <citation type="submission" date="2023-06" db="EMBL/GenBank/DDBJ databases">
        <authorList>
            <person name="Zeman M."/>
            <person name="Kubasova T."/>
            <person name="Jahodarova E."/>
            <person name="Nykrynova M."/>
            <person name="Rychlik I."/>
        </authorList>
    </citation>
    <scope>NUCLEOTIDE SEQUENCE [LARGE SCALE GENOMIC DNA]</scope>
    <source>
        <strain evidence="2 3">ET4</strain>
    </source>
</reference>
<evidence type="ECO:0000256" key="1">
    <source>
        <dbReference type="SAM" id="MobiDB-lite"/>
    </source>
</evidence>
<accession>A0ABT7U507</accession>
<dbReference type="Proteomes" id="UP001228403">
    <property type="component" value="Unassembled WGS sequence"/>
</dbReference>
<name>A0ABT7U507_9BACE</name>
<comment type="caution">
    <text evidence="2">The sequence shown here is derived from an EMBL/GenBank/DDBJ whole genome shotgun (WGS) entry which is preliminary data.</text>
</comment>
<evidence type="ECO:0000313" key="3">
    <source>
        <dbReference type="Proteomes" id="UP001228403"/>
    </source>
</evidence>
<dbReference type="Pfam" id="PF11655">
    <property type="entry name" value="DUF2589"/>
    <property type="match status" value="1"/>
</dbReference>
<proteinExistence type="predicted"/>
<organism evidence="2 3">
    <name type="scientific">Bacteroides eggerthii</name>
    <dbReference type="NCBI Taxonomy" id="28111"/>
    <lineage>
        <taxon>Bacteria</taxon>
        <taxon>Pseudomonadati</taxon>
        <taxon>Bacteroidota</taxon>
        <taxon>Bacteroidia</taxon>
        <taxon>Bacteroidales</taxon>
        <taxon>Bacteroidaceae</taxon>
        <taxon>Bacteroides</taxon>
    </lineage>
</organism>
<gene>
    <name evidence="2" type="ORF">QUW02_06635</name>
</gene>
<sequence length="212" mass="23352">MASENNQKNISSQVMELKDLISGPLVATIDADTISARRYLSYLIELAFEEYDKETGKGGKLRTLDFTFTSQDVNGTHLQRISIPLLTLVPLPLLQVKEADFDFDIQVVDAVSADKDATFSFKKGEPQSEDNSNDGVKLRVSMAPSSASGSVKTTTQQSLTANMKIKVKMQQADMPGGVANLLHLTTNNLQIENIDEPSSQDENKEEQRNGRQ</sequence>
<keyword evidence="3" id="KW-1185">Reference proteome</keyword>
<reference evidence="3" key="2">
    <citation type="submission" date="2023-07" db="EMBL/GenBank/DDBJ databases">
        <title>Identification and characterization of horizontal gene transfer across gut microbiota members of farm animals based on homology search.</title>
        <authorList>
            <person name="Schwarzerova J."/>
            <person name="Nykrynova M."/>
            <person name="Jureckova K."/>
            <person name="Cejkova D."/>
            <person name="Rychlik I."/>
        </authorList>
    </citation>
    <scope>NUCLEOTIDE SEQUENCE [LARGE SCALE GENOMIC DNA]</scope>
    <source>
        <strain evidence="3">ET4</strain>
    </source>
</reference>
<evidence type="ECO:0000313" key="2">
    <source>
        <dbReference type="EMBL" id="MDM8145601.1"/>
    </source>
</evidence>
<feature type="compositionally biased region" description="Basic and acidic residues" evidence="1">
    <location>
        <begin position="201"/>
        <end position="212"/>
    </location>
</feature>
<protein>
    <submittedName>
        <fullName evidence="2">DUF2589 domain-containing protein</fullName>
    </submittedName>
</protein>
<dbReference type="InterPro" id="IPR024510">
    <property type="entry name" value="DUF2589"/>
</dbReference>